<comment type="caution">
    <text evidence="13">The sequence shown here is derived from an EMBL/GenBank/DDBJ whole genome shotgun (WGS) entry which is preliminary data.</text>
</comment>
<feature type="domain" description="Cation efflux protein cytoplasmic" evidence="12">
    <location>
        <begin position="234"/>
        <end position="306"/>
    </location>
</feature>
<evidence type="ECO:0000256" key="6">
    <source>
        <dbReference type="ARBA" id="ARBA00022989"/>
    </source>
</evidence>
<dbReference type="Gene3D" id="1.20.1510.10">
    <property type="entry name" value="Cation efflux protein transmembrane domain"/>
    <property type="match status" value="1"/>
</dbReference>
<keyword evidence="4 10" id="KW-0812">Transmembrane</keyword>
<feature type="transmembrane region" description="Helical" evidence="10">
    <location>
        <begin position="101"/>
        <end position="125"/>
    </location>
</feature>
<evidence type="ECO:0000256" key="1">
    <source>
        <dbReference type="ARBA" id="ARBA00004141"/>
    </source>
</evidence>
<name>A0ABS5GC60_9BRAD</name>
<dbReference type="InterPro" id="IPR036837">
    <property type="entry name" value="Cation_efflux_CTD_sf"/>
</dbReference>
<feature type="transmembrane region" description="Helical" evidence="10">
    <location>
        <begin position="173"/>
        <end position="199"/>
    </location>
</feature>
<evidence type="ECO:0000256" key="5">
    <source>
        <dbReference type="ARBA" id="ARBA00022906"/>
    </source>
</evidence>
<evidence type="ECO:0000313" key="14">
    <source>
        <dbReference type="Proteomes" id="UP001314635"/>
    </source>
</evidence>
<accession>A0ABS5GC60</accession>
<feature type="transmembrane region" description="Helical" evidence="10">
    <location>
        <begin position="137"/>
        <end position="161"/>
    </location>
</feature>
<keyword evidence="3" id="KW-0813">Transport</keyword>
<feature type="region of interest" description="Disordered" evidence="9">
    <location>
        <begin position="1"/>
        <end position="29"/>
    </location>
</feature>
<evidence type="ECO:0000256" key="10">
    <source>
        <dbReference type="SAM" id="Phobius"/>
    </source>
</evidence>
<reference evidence="14" key="1">
    <citation type="journal article" date="2021" name="ISME J.">
        <title>Evolutionary origin and ecological implication of a unique nif island in free-living Bradyrhizobium lineages.</title>
        <authorList>
            <person name="Tao J."/>
        </authorList>
    </citation>
    <scope>NUCLEOTIDE SEQUENCE [LARGE SCALE GENOMIC DNA]</scope>
    <source>
        <strain evidence="14">SZCCT0094</strain>
    </source>
</reference>
<evidence type="ECO:0000256" key="4">
    <source>
        <dbReference type="ARBA" id="ARBA00022692"/>
    </source>
</evidence>
<feature type="transmembrane region" description="Helical" evidence="10">
    <location>
        <begin position="205"/>
        <end position="222"/>
    </location>
</feature>
<keyword evidence="8 10" id="KW-0472">Membrane</keyword>
<evidence type="ECO:0000313" key="13">
    <source>
        <dbReference type="EMBL" id="MBR1138701.1"/>
    </source>
</evidence>
<evidence type="ECO:0000256" key="9">
    <source>
        <dbReference type="SAM" id="MobiDB-lite"/>
    </source>
</evidence>
<dbReference type="SUPFAM" id="SSF160240">
    <property type="entry name" value="Cation efflux protein cytoplasmic domain-like"/>
    <property type="match status" value="1"/>
</dbReference>
<keyword evidence="7" id="KW-0406">Ion transport</keyword>
<dbReference type="NCBIfam" id="TIGR01297">
    <property type="entry name" value="CDF"/>
    <property type="match status" value="1"/>
</dbReference>
<dbReference type="PANTHER" id="PTHR11562:SF17">
    <property type="entry name" value="RE54080P-RELATED"/>
    <property type="match status" value="1"/>
</dbReference>
<evidence type="ECO:0000259" key="11">
    <source>
        <dbReference type="Pfam" id="PF01545"/>
    </source>
</evidence>
<dbReference type="Pfam" id="PF01545">
    <property type="entry name" value="Cation_efflux"/>
    <property type="match status" value="1"/>
</dbReference>
<keyword evidence="5" id="KW-0864">Zinc transport</keyword>
<dbReference type="EMBL" id="JAFCLK010000023">
    <property type="protein sequence ID" value="MBR1138701.1"/>
    <property type="molecule type" value="Genomic_DNA"/>
</dbReference>
<feature type="domain" description="Cation efflux protein transmembrane" evidence="11">
    <location>
        <begin position="41"/>
        <end position="226"/>
    </location>
</feature>
<evidence type="ECO:0000259" key="12">
    <source>
        <dbReference type="Pfam" id="PF16916"/>
    </source>
</evidence>
<proteinExistence type="inferred from homology"/>
<keyword evidence="6 10" id="KW-1133">Transmembrane helix</keyword>
<evidence type="ECO:0000256" key="2">
    <source>
        <dbReference type="ARBA" id="ARBA00008873"/>
    </source>
</evidence>
<keyword evidence="5" id="KW-0862">Zinc</keyword>
<protein>
    <submittedName>
        <fullName evidence="13">Cation transporter</fullName>
    </submittedName>
</protein>
<sequence>MAHSHSHHHGHDHSHDHGQSHAHGHAGHSHAPTSFGAAFAIGVSLNTAFVIAELVFGYAANSLALISDAVHNLSDVMSLLLAWGALWLSGRKPTDRHTYGYRRASILAALINAGLLLLVVGGIAVEAIDRLRNPGEVAGSTVLWVASLGIVINGATALLFMRGRDTDLNIRGAYLHMAADAGVSFGVVVAALVTIWTGWLWVDPVVSLVIAVVVLLSGWELARDSVNLALDAVPRDIALPEVRDYLAALDGVSEVHDLHIWAMSTNETALTAHLVRPGGTDDAFLHQVCAELSRRFNIQHPTLQIEADGCACKLAPADVV</sequence>
<dbReference type="Proteomes" id="UP001314635">
    <property type="component" value="Unassembled WGS sequence"/>
</dbReference>
<dbReference type="InterPro" id="IPR058533">
    <property type="entry name" value="Cation_efflux_TM"/>
</dbReference>
<dbReference type="InterPro" id="IPR050681">
    <property type="entry name" value="CDF/SLC30A"/>
</dbReference>
<dbReference type="PANTHER" id="PTHR11562">
    <property type="entry name" value="CATION EFFLUX PROTEIN/ ZINC TRANSPORTER"/>
    <property type="match status" value="1"/>
</dbReference>
<gene>
    <name evidence="13" type="ORF">JQ619_23330</name>
</gene>
<dbReference type="InterPro" id="IPR027469">
    <property type="entry name" value="Cation_efflux_TMD_sf"/>
</dbReference>
<dbReference type="RefSeq" id="WP_172241979.1">
    <property type="nucleotide sequence ID" value="NZ_JABFDP010000035.1"/>
</dbReference>
<feature type="compositionally biased region" description="Basic residues" evidence="9">
    <location>
        <begin position="1"/>
        <end position="12"/>
    </location>
</feature>
<organism evidence="13 14">
    <name type="scientific">Bradyrhizobium denitrificans</name>
    <dbReference type="NCBI Taxonomy" id="2734912"/>
    <lineage>
        <taxon>Bacteria</taxon>
        <taxon>Pseudomonadati</taxon>
        <taxon>Pseudomonadota</taxon>
        <taxon>Alphaproteobacteria</taxon>
        <taxon>Hyphomicrobiales</taxon>
        <taxon>Nitrobacteraceae</taxon>
        <taxon>Bradyrhizobium</taxon>
    </lineage>
</organism>
<dbReference type="SUPFAM" id="SSF161111">
    <property type="entry name" value="Cation efflux protein transmembrane domain-like"/>
    <property type="match status" value="1"/>
</dbReference>
<dbReference type="InterPro" id="IPR027470">
    <property type="entry name" value="Cation_efflux_CTD"/>
</dbReference>
<comment type="subcellular location">
    <subcellularLocation>
        <location evidence="1">Membrane</location>
        <topology evidence="1">Multi-pass membrane protein</topology>
    </subcellularLocation>
</comment>
<evidence type="ECO:0000256" key="8">
    <source>
        <dbReference type="ARBA" id="ARBA00023136"/>
    </source>
</evidence>
<keyword evidence="14" id="KW-1185">Reference proteome</keyword>
<feature type="transmembrane region" description="Helical" evidence="10">
    <location>
        <begin position="35"/>
        <end position="58"/>
    </location>
</feature>
<evidence type="ECO:0000256" key="3">
    <source>
        <dbReference type="ARBA" id="ARBA00022448"/>
    </source>
</evidence>
<dbReference type="InterPro" id="IPR002524">
    <property type="entry name" value="Cation_efflux"/>
</dbReference>
<dbReference type="Pfam" id="PF16916">
    <property type="entry name" value="ZT_dimer"/>
    <property type="match status" value="1"/>
</dbReference>
<evidence type="ECO:0000256" key="7">
    <source>
        <dbReference type="ARBA" id="ARBA00023065"/>
    </source>
</evidence>
<comment type="similarity">
    <text evidence="2">Belongs to the cation diffusion facilitator (CDF) transporter (TC 2.A.4) family. SLC30A subfamily.</text>
</comment>